<feature type="compositionally biased region" description="Basic and acidic residues" evidence="1">
    <location>
        <begin position="1"/>
        <end position="10"/>
    </location>
</feature>
<evidence type="ECO:0000313" key="3">
    <source>
        <dbReference type="Proteomes" id="UP000727993"/>
    </source>
</evidence>
<reference evidence="2 3" key="1">
    <citation type="submission" date="2020-10" db="EMBL/GenBank/DDBJ databases">
        <title>Connecting structure to function with the recovery of over 1000 high-quality activated sludge metagenome-assembled genomes encoding full-length rRNA genes using long-read sequencing.</title>
        <authorList>
            <person name="Singleton C.M."/>
            <person name="Petriglieri F."/>
            <person name="Kristensen J.M."/>
            <person name="Kirkegaard R.H."/>
            <person name="Michaelsen T.Y."/>
            <person name="Andersen M.H."/>
            <person name="Karst S.M."/>
            <person name="Dueholm M.S."/>
            <person name="Nielsen P.H."/>
            <person name="Albertsen M."/>
        </authorList>
    </citation>
    <scope>NUCLEOTIDE SEQUENCE [LARGE SCALE GENOMIC DNA]</scope>
    <source>
        <strain evidence="2">Lyne_18-Q3-R50-59_MAXAC.006</strain>
    </source>
</reference>
<dbReference type="AlphaFoldDB" id="A0A936TDM4"/>
<dbReference type="Proteomes" id="UP000727993">
    <property type="component" value="Unassembled WGS sequence"/>
</dbReference>
<feature type="region of interest" description="Disordered" evidence="1">
    <location>
        <begin position="1"/>
        <end position="22"/>
    </location>
</feature>
<dbReference type="EMBL" id="JADJZA010000001">
    <property type="protein sequence ID" value="MBK9296202.1"/>
    <property type="molecule type" value="Genomic_DNA"/>
</dbReference>
<accession>A0A936TDM4</accession>
<evidence type="ECO:0000256" key="1">
    <source>
        <dbReference type="SAM" id="MobiDB-lite"/>
    </source>
</evidence>
<sequence>MSKNRNKDAGTMKQVASKPGVRIRAVRRSKPDVQRLAQALIEIAMSQAEVVVDEPEDDAGEATKAAS</sequence>
<proteinExistence type="predicted"/>
<evidence type="ECO:0000313" key="2">
    <source>
        <dbReference type="EMBL" id="MBK9296202.1"/>
    </source>
</evidence>
<organism evidence="2 3">
    <name type="scientific">Candidatus Neomicrothrix subdominans</name>
    <dbReference type="NCBI Taxonomy" id="2954438"/>
    <lineage>
        <taxon>Bacteria</taxon>
        <taxon>Bacillati</taxon>
        <taxon>Actinomycetota</taxon>
        <taxon>Acidimicrobiia</taxon>
        <taxon>Acidimicrobiales</taxon>
        <taxon>Microthrixaceae</taxon>
        <taxon>Candidatus Neomicrothrix</taxon>
    </lineage>
</organism>
<gene>
    <name evidence="2" type="ORF">IPN02_04915</name>
</gene>
<protein>
    <submittedName>
        <fullName evidence="2">Uncharacterized protein</fullName>
    </submittedName>
</protein>
<comment type="caution">
    <text evidence="2">The sequence shown here is derived from an EMBL/GenBank/DDBJ whole genome shotgun (WGS) entry which is preliminary data.</text>
</comment>
<name>A0A936TDM4_9ACTN</name>